<dbReference type="GO" id="GO:0003723">
    <property type="term" value="F:RNA binding"/>
    <property type="evidence" value="ECO:0007669"/>
    <property type="project" value="UniProtKB-UniRule"/>
</dbReference>
<name>A0AAU7VLB8_9FIRM</name>
<keyword evidence="5 6" id="KW-0961">Cell wall biogenesis/degradation</keyword>
<evidence type="ECO:0000256" key="4">
    <source>
        <dbReference type="ARBA" id="ARBA00023186"/>
    </source>
</evidence>
<dbReference type="SMART" id="SM00393">
    <property type="entry name" value="R3H"/>
    <property type="match status" value="1"/>
</dbReference>
<reference evidence="8" key="2">
    <citation type="submission" date="2024-06" db="EMBL/GenBank/DDBJ databases">
        <authorList>
            <person name="Petrova K.O."/>
            <person name="Toshchakov S.V."/>
            <person name="Boltjanskaja Y.V."/>
            <person name="Kevbrin V."/>
        </authorList>
    </citation>
    <scope>NUCLEOTIDE SEQUENCE</scope>
    <source>
        <strain evidence="8">Z-910T</strain>
    </source>
</reference>
<comment type="subcellular location">
    <subcellularLocation>
        <location evidence="6">Cytoplasm</location>
    </subcellularLocation>
</comment>
<gene>
    <name evidence="8" type="primary">jag</name>
    <name evidence="6" type="synonym">eloR</name>
    <name evidence="6" type="synonym">khpB</name>
    <name evidence="8" type="ORF">PRVXT_002990</name>
</gene>
<dbReference type="GO" id="GO:0071555">
    <property type="term" value="P:cell wall organization"/>
    <property type="evidence" value="ECO:0007669"/>
    <property type="project" value="UniProtKB-KW"/>
</dbReference>
<evidence type="ECO:0000256" key="6">
    <source>
        <dbReference type="HAMAP-Rule" id="MF_00867"/>
    </source>
</evidence>
<dbReference type="Pfam" id="PF01424">
    <property type="entry name" value="R3H"/>
    <property type="match status" value="1"/>
</dbReference>
<evidence type="ECO:0000256" key="2">
    <source>
        <dbReference type="ARBA" id="ARBA00022884"/>
    </source>
</evidence>
<keyword evidence="1 6" id="KW-0963">Cytoplasm</keyword>
<evidence type="ECO:0000259" key="7">
    <source>
        <dbReference type="PROSITE" id="PS51061"/>
    </source>
</evidence>
<accession>A0AAU7VLB8</accession>
<organism evidence="8">
    <name type="scientific">Proteinivorax tanatarense</name>
    <dbReference type="NCBI Taxonomy" id="1260629"/>
    <lineage>
        <taxon>Bacteria</taxon>
        <taxon>Bacillati</taxon>
        <taxon>Bacillota</taxon>
        <taxon>Clostridia</taxon>
        <taxon>Eubacteriales</taxon>
        <taxon>Proteinivoracaceae</taxon>
        <taxon>Proteinivorax</taxon>
    </lineage>
</organism>
<dbReference type="InterPro" id="IPR038247">
    <property type="entry name" value="Jag_N_dom_sf"/>
</dbReference>
<dbReference type="EMBL" id="CP158367">
    <property type="protein sequence ID" value="XBX74924.1"/>
    <property type="molecule type" value="Genomic_DNA"/>
</dbReference>
<dbReference type="InterPro" id="IPR039247">
    <property type="entry name" value="KhpB"/>
</dbReference>
<dbReference type="Gene3D" id="3.30.30.80">
    <property type="entry name" value="probable RNA-binding protein from clostridium symbiosum atcc 14940"/>
    <property type="match status" value="1"/>
</dbReference>
<protein>
    <recommendedName>
        <fullName evidence="6">RNA-binding protein KhpB</fullName>
    </recommendedName>
    <alternativeName>
        <fullName evidence="6">RNA-binding protein EloR</fullName>
    </alternativeName>
</protein>
<dbReference type="InterPro" id="IPR015946">
    <property type="entry name" value="KH_dom-like_a/b"/>
</dbReference>
<proteinExistence type="inferred from homology"/>
<dbReference type="GO" id="GO:0009252">
    <property type="term" value="P:peptidoglycan biosynthetic process"/>
    <property type="evidence" value="ECO:0007669"/>
    <property type="project" value="UniProtKB-UniRule"/>
</dbReference>
<dbReference type="InterPro" id="IPR036867">
    <property type="entry name" value="R3H_dom_sf"/>
</dbReference>
<dbReference type="PROSITE" id="PS51061">
    <property type="entry name" value="R3H"/>
    <property type="match status" value="1"/>
</dbReference>
<keyword evidence="4 6" id="KW-0143">Chaperone</keyword>
<dbReference type="PANTHER" id="PTHR35800:SF1">
    <property type="entry name" value="RNA-BINDING PROTEIN KHPB"/>
    <property type="match status" value="1"/>
</dbReference>
<feature type="domain" description="R3H" evidence="7">
    <location>
        <begin position="140"/>
        <end position="205"/>
    </location>
</feature>
<dbReference type="InterPro" id="IPR034079">
    <property type="entry name" value="R3H_KhpB"/>
</dbReference>
<dbReference type="CDD" id="cd02644">
    <property type="entry name" value="R3H_jag"/>
    <property type="match status" value="1"/>
</dbReference>
<comment type="caution">
    <text evidence="6">Lacks conserved residue(s) required for the propagation of feature annotation.</text>
</comment>
<evidence type="ECO:0000256" key="3">
    <source>
        <dbReference type="ARBA" id="ARBA00022960"/>
    </source>
</evidence>
<dbReference type="RefSeq" id="WP_350343673.1">
    <property type="nucleotide sequence ID" value="NZ_CP158367.1"/>
</dbReference>
<reference evidence="8" key="1">
    <citation type="journal article" date="2013" name="Extremophiles">
        <title>Proteinivorax tanatarense gen. nov., sp. nov., an anaerobic, haloalkaliphilic, proteolytic bacterium isolated from a decaying algal bloom, and proposal of Proteinivoraceae fam. nov.</title>
        <authorList>
            <person name="Kevbrin V."/>
            <person name="Boltyanskaya Y."/>
            <person name="Zhilina T."/>
            <person name="Kolganova T."/>
            <person name="Lavrentjeva E."/>
            <person name="Kuznetsov B."/>
        </authorList>
    </citation>
    <scope>NUCLEOTIDE SEQUENCE</scope>
    <source>
        <strain evidence="8">Z-910T</strain>
    </source>
</reference>
<keyword evidence="3 6" id="KW-0133">Cell shape</keyword>
<dbReference type="SUPFAM" id="SSF82708">
    <property type="entry name" value="R3H domain"/>
    <property type="match status" value="1"/>
</dbReference>
<dbReference type="GO" id="GO:0008360">
    <property type="term" value="P:regulation of cell shape"/>
    <property type="evidence" value="ECO:0007669"/>
    <property type="project" value="UniProtKB-KW"/>
</dbReference>
<dbReference type="PANTHER" id="PTHR35800">
    <property type="entry name" value="PROTEIN JAG"/>
    <property type="match status" value="1"/>
</dbReference>
<dbReference type="InterPro" id="IPR001374">
    <property type="entry name" value="R3H_dom"/>
</dbReference>
<dbReference type="AlphaFoldDB" id="A0AAU7VLB8"/>
<dbReference type="CDD" id="cd02414">
    <property type="entry name" value="KH-II_Jag"/>
    <property type="match status" value="1"/>
</dbReference>
<keyword evidence="2 6" id="KW-0694">RNA-binding</keyword>
<comment type="similarity">
    <text evidence="6">Belongs to the KhpB RNA-binding protein family.</text>
</comment>
<dbReference type="InterPro" id="IPR032782">
    <property type="entry name" value="KhpB_N"/>
</dbReference>
<evidence type="ECO:0000313" key="8">
    <source>
        <dbReference type="EMBL" id="XBX74924.1"/>
    </source>
</evidence>
<dbReference type="InterPro" id="IPR038008">
    <property type="entry name" value="Jag_KH"/>
</dbReference>
<comment type="function">
    <text evidence="6">A probable RNA chaperone. Forms a complex with KhpA which binds to cellular RNA and controls its expression. Plays a role in peptidoglycan (PG) homeostasis and cell length regulation.</text>
</comment>
<dbReference type="Pfam" id="PF13083">
    <property type="entry name" value="KH_KhpA-B"/>
    <property type="match status" value="1"/>
</dbReference>
<dbReference type="Gene3D" id="3.30.300.20">
    <property type="match status" value="1"/>
</dbReference>
<dbReference type="Gene3D" id="3.30.1370.50">
    <property type="entry name" value="R3H-like domain"/>
    <property type="match status" value="1"/>
</dbReference>
<evidence type="ECO:0000256" key="1">
    <source>
        <dbReference type="ARBA" id="ARBA00022490"/>
    </source>
</evidence>
<dbReference type="NCBIfam" id="NF041568">
    <property type="entry name" value="Jag_EloR"/>
    <property type="match status" value="1"/>
</dbReference>
<evidence type="ECO:0000256" key="5">
    <source>
        <dbReference type="ARBA" id="ARBA00023316"/>
    </source>
</evidence>
<comment type="subunit">
    <text evidence="6">Forms a complex with KhpA.</text>
</comment>
<dbReference type="Pfam" id="PF14804">
    <property type="entry name" value="Jag_N"/>
    <property type="match status" value="1"/>
</dbReference>
<dbReference type="HAMAP" id="MF_00867">
    <property type="entry name" value="KhpB"/>
    <property type="match status" value="1"/>
</dbReference>
<dbReference type="SMART" id="SM01245">
    <property type="entry name" value="Jag_N"/>
    <property type="match status" value="1"/>
</dbReference>
<sequence>MRSVEVSAKSVEEALEQGLKQLGLGKEQVTFEVLEEPTKGILGLLSKPAKISIKEKFNPEKFVKGFLIEMLEKFNVNFVIEMEKQQASHLTANIIGEDLGVLIGKHGKTLDSIQYLTNLAVNRKADDYTRVLVDVNGYRSKREETLVSLAKRLASKSINTKRKVLLEPMNAMERRIIHSTLNDSDSVKTYSVGEEPFRKVAIEPK</sequence>
<dbReference type="GO" id="GO:0005737">
    <property type="term" value="C:cytoplasm"/>
    <property type="evidence" value="ECO:0007669"/>
    <property type="project" value="UniProtKB-SubCell"/>
</dbReference>
<comment type="domain">
    <text evidence="6">Has an N-terminal Jag-N domain and 2 RNA-binding domains (KH and R3H).</text>
</comment>